<evidence type="ECO:0000313" key="3">
    <source>
        <dbReference type="Proteomes" id="UP000231152"/>
    </source>
</evidence>
<dbReference type="Proteomes" id="UP000231152">
    <property type="component" value="Unassembled WGS sequence"/>
</dbReference>
<dbReference type="PANTHER" id="PTHR48090:SF7">
    <property type="entry name" value="RFBJ PROTEIN"/>
    <property type="match status" value="1"/>
</dbReference>
<dbReference type="PANTHER" id="PTHR48090">
    <property type="entry name" value="UNDECAPRENYL-PHOSPHATE 4-DEOXY-4-FORMAMIDO-L-ARABINOSE TRANSFERASE-RELATED"/>
    <property type="match status" value="1"/>
</dbReference>
<gene>
    <name evidence="2" type="ORF">COV04_02865</name>
</gene>
<accession>A0A2M8LEH7</accession>
<dbReference type="InterPro" id="IPR029044">
    <property type="entry name" value="Nucleotide-diphossugar_trans"/>
</dbReference>
<sequence>MRIFAVIPAFNEASGIAAVVASVLPRVQRVVVVDDGSTDATAAEAKRAGAVVLHHRINRGQGAALATGAQYALRHGAEVLVHFDADGQHDSNDIEALVKPIVNDVCDVVLGSRFLGSAPNLPFAKRLLLKAGILFTRIFSGIWLTDTNNGLRAFSANAARRLPVRQDGMAHASEIIDGIADLSLRYVEVPVTIHYTPYAIARGQRKLNAVRIVRDLVLDKFFPHD</sequence>
<keyword evidence="2" id="KW-0808">Transferase</keyword>
<dbReference type="AlphaFoldDB" id="A0A2M8LEH7"/>
<dbReference type="InterPro" id="IPR001173">
    <property type="entry name" value="Glyco_trans_2-like"/>
</dbReference>
<feature type="domain" description="Glycosyltransferase 2-like" evidence="1">
    <location>
        <begin position="6"/>
        <end position="129"/>
    </location>
</feature>
<dbReference type="SUPFAM" id="SSF53448">
    <property type="entry name" value="Nucleotide-diphospho-sugar transferases"/>
    <property type="match status" value="1"/>
</dbReference>
<protein>
    <submittedName>
        <fullName evidence="2">Glycosyltransferase family 2 protein</fullName>
    </submittedName>
</protein>
<dbReference type="EMBL" id="PFET01000009">
    <property type="protein sequence ID" value="PJE75861.1"/>
    <property type="molecule type" value="Genomic_DNA"/>
</dbReference>
<evidence type="ECO:0000313" key="2">
    <source>
        <dbReference type="EMBL" id="PJE75861.1"/>
    </source>
</evidence>
<name>A0A2M8LEH7_9BACT</name>
<organism evidence="2 3">
    <name type="scientific">Candidatus Uhrbacteria bacterium CG10_big_fil_rev_8_21_14_0_10_48_11</name>
    <dbReference type="NCBI Taxonomy" id="1975037"/>
    <lineage>
        <taxon>Bacteria</taxon>
        <taxon>Candidatus Uhriibacteriota</taxon>
    </lineage>
</organism>
<reference evidence="2 3" key="1">
    <citation type="submission" date="2017-09" db="EMBL/GenBank/DDBJ databases">
        <title>Depth-based differentiation of microbial function through sediment-hosted aquifers and enrichment of novel symbionts in the deep terrestrial subsurface.</title>
        <authorList>
            <person name="Probst A.J."/>
            <person name="Ladd B."/>
            <person name="Jarett J.K."/>
            <person name="Geller-Mcgrath D.E."/>
            <person name="Sieber C.M."/>
            <person name="Emerson J.B."/>
            <person name="Anantharaman K."/>
            <person name="Thomas B.C."/>
            <person name="Malmstrom R."/>
            <person name="Stieglmeier M."/>
            <person name="Klingl A."/>
            <person name="Woyke T."/>
            <person name="Ryan C.M."/>
            <person name="Banfield J.F."/>
        </authorList>
    </citation>
    <scope>NUCLEOTIDE SEQUENCE [LARGE SCALE GENOMIC DNA]</scope>
    <source>
        <strain evidence="2">CG10_big_fil_rev_8_21_14_0_10_48_11</strain>
    </source>
</reference>
<dbReference type="Gene3D" id="3.90.550.10">
    <property type="entry name" value="Spore Coat Polysaccharide Biosynthesis Protein SpsA, Chain A"/>
    <property type="match status" value="1"/>
</dbReference>
<evidence type="ECO:0000259" key="1">
    <source>
        <dbReference type="Pfam" id="PF00535"/>
    </source>
</evidence>
<proteinExistence type="predicted"/>
<dbReference type="GO" id="GO:0016740">
    <property type="term" value="F:transferase activity"/>
    <property type="evidence" value="ECO:0007669"/>
    <property type="project" value="UniProtKB-KW"/>
</dbReference>
<dbReference type="Pfam" id="PF00535">
    <property type="entry name" value="Glycos_transf_2"/>
    <property type="match status" value="1"/>
</dbReference>
<dbReference type="CDD" id="cd04179">
    <property type="entry name" value="DPM_DPG-synthase_like"/>
    <property type="match status" value="1"/>
</dbReference>
<comment type="caution">
    <text evidence="2">The sequence shown here is derived from an EMBL/GenBank/DDBJ whole genome shotgun (WGS) entry which is preliminary data.</text>
</comment>
<dbReference type="InterPro" id="IPR050256">
    <property type="entry name" value="Glycosyltransferase_2"/>
</dbReference>